<protein>
    <submittedName>
        <fullName evidence="1">Uncharacterized protein</fullName>
    </submittedName>
</protein>
<organism evidence="1">
    <name type="scientific">Rhizophora mucronata</name>
    <name type="common">Asiatic mangrove</name>
    <dbReference type="NCBI Taxonomy" id="61149"/>
    <lineage>
        <taxon>Eukaryota</taxon>
        <taxon>Viridiplantae</taxon>
        <taxon>Streptophyta</taxon>
        <taxon>Embryophyta</taxon>
        <taxon>Tracheophyta</taxon>
        <taxon>Spermatophyta</taxon>
        <taxon>Magnoliopsida</taxon>
        <taxon>eudicotyledons</taxon>
        <taxon>Gunneridae</taxon>
        <taxon>Pentapetalae</taxon>
        <taxon>rosids</taxon>
        <taxon>fabids</taxon>
        <taxon>Malpighiales</taxon>
        <taxon>Rhizophoraceae</taxon>
        <taxon>Rhizophora</taxon>
    </lineage>
</organism>
<accession>A0A2P2PKH0</accession>
<reference evidence="1" key="1">
    <citation type="submission" date="2018-02" db="EMBL/GenBank/DDBJ databases">
        <title>Rhizophora mucronata_Transcriptome.</title>
        <authorList>
            <person name="Meera S.P."/>
            <person name="Sreeshan A."/>
            <person name="Augustine A."/>
        </authorList>
    </citation>
    <scope>NUCLEOTIDE SEQUENCE</scope>
    <source>
        <tissue evidence="1">Leaf</tissue>
    </source>
</reference>
<evidence type="ECO:0000313" key="1">
    <source>
        <dbReference type="EMBL" id="MBX55244.1"/>
    </source>
</evidence>
<dbReference type="EMBL" id="GGEC01074760">
    <property type="protein sequence ID" value="MBX55244.1"/>
    <property type="molecule type" value="Transcribed_RNA"/>
</dbReference>
<proteinExistence type="predicted"/>
<dbReference type="AlphaFoldDB" id="A0A2P2PKH0"/>
<name>A0A2P2PKH0_RHIMU</name>
<sequence>MMMMMVMVMVPHSSKKCSRSSSQTALNPITIYLLGITKIKN</sequence>